<dbReference type="EMBL" id="SNRW01034519">
    <property type="protein sequence ID" value="KAA6355505.1"/>
    <property type="molecule type" value="Genomic_DNA"/>
</dbReference>
<feature type="compositionally biased region" description="Basic and acidic residues" evidence="1">
    <location>
        <begin position="1"/>
        <end position="16"/>
    </location>
</feature>
<feature type="region of interest" description="Disordered" evidence="1">
    <location>
        <begin position="1"/>
        <end position="29"/>
    </location>
</feature>
<name>A0A5J4TDG1_9EUKA</name>
<evidence type="ECO:0000256" key="1">
    <source>
        <dbReference type="SAM" id="MobiDB-lite"/>
    </source>
</evidence>
<evidence type="ECO:0000313" key="3">
    <source>
        <dbReference type="Proteomes" id="UP000324800"/>
    </source>
</evidence>
<gene>
    <name evidence="2" type="ORF">EZS28_048968</name>
</gene>
<accession>A0A5J4TDG1</accession>
<dbReference type="Proteomes" id="UP000324800">
    <property type="component" value="Unassembled WGS sequence"/>
</dbReference>
<organism evidence="2 3">
    <name type="scientific">Streblomastix strix</name>
    <dbReference type="NCBI Taxonomy" id="222440"/>
    <lineage>
        <taxon>Eukaryota</taxon>
        <taxon>Metamonada</taxon>
        <taxon>Preaxostyla</taxon>
        <taxon>Oxymonadida</taxon>
        <taxon>Streblomastigidae</taxon>
        <taxon>Streblomastix</taxon>
    </lineage>
</organism>
<reference evidence="2 3" key="1">
    <citation type="submission" date="2019-03" db="EMBL/GenBank/DDBJ databases">
        <title>Single cell metagenomics reveals metabolic interactions within the superorganism composed of flagellate Streblomastix strix and complex community of Bacteroidetes bacteria on its surface.</title>
        <authorList>
            <person name="Treitli S.C."/>
            <person name="Kolisko M."/>
            <person name="Husnik F."/>
            <person name="Keeling P."/>
            <person name="Hampl V."/>
        </authorList>
    </citation>
    <scope>NUCLEOTIDE SEQUENCE [LARGE SCALE GENOMIC DNA]</scope>
    <source>
        <strain evidence="2">ST1C</strain>
    </source>
</reference>
<sequence>MQQNKLLEKQRLEEFQKQNAQRRRREEEARENFENLRQFVQRKDFDNLQQQRELQEYKDEHQRRMFAEDARKNFENLRQFVQERLDYLMRRLQKKFVNQITKISEKLVLRMLMR</sequence>
<protein>
    <submittedName>
        <fullName evidence="2">Uncharacterized protein</fullName>
    </submittedName>
</protein>
<proteinExistence type="predicted"/>
<evidence type="ECO:0000313" key="2">
    <source>
        <dbReference type="EMBL" id="KAA6355505.1"/>
    </source>
</evidence>
<dbReference type="AlphaFoldDB" id="A0A5J4TDG1"/>
<comment type="caution">
    <text evidence="2">The sequence shown here is derived from an EMBL/GenBank/DDBJ whole genome shotgun (WGS) entry which is preliminary data.</text>
</comment>